<organism evidence="3 4">
    <name type="scientific">Heligmosomoides polygyrus</name>
    <name type="common">Parasitic roundworm</name>
    <dbReference type="NCBI Taxonomy" id="6339"/>
    <lineage>
        <taxon>Eukaryota</taxon>
        <taxon>Metazoa</taxon>
        <taxon>Ecdysozoa</taxon>
        <taxon>Nematoda</taxon>
        <taxon>Chromadorea</taxon>
        <taxon>Rhabditida</taxon>
        <taxon>Rhabditina</taxon>
        <taxon>Rhabditomorpha</taxon>
        <taxon>Strongyloidea</taxon>
        <taxon>Heligmosomidae</taxon>
        <taxon>Heligmosomoides</taxon>
    </lineage>
</organism>
<proteinExistence type="predicted"/>
<reference evidence="2 3" key="1">
    <citation type="submission" date="2018-11" db="EMBL/GenBank/DDBJ databases">
        <authorList>
            <consortium name="Pathogen Informatics"/>
        </authorList>
    </citation>
    <scope>NUCLEOTIDE SEQUENCE [LARGE SCALE GENOMIC DNA]</scope>
</reference>
<evidence type="ECO:0000313" key="2">
    <source>
        <dbReference type="EMBL" id="VDO90303.1"/>
    </source>
</evidence>
<dbReference type="EMBL" id="UZAH01027282">
    <property type="protein sequence ID" value="VDO90303.1"/>
    <property type="molecule type" value="Genomic_DNA"/>
</dbReference>
<feature type="compositionally biased region" description="Basic and acidic residues" evidence="1">
    <location>
        <begin position="155"/>
        <end position="174"/>
    </location>
</feature>
<gene>
    <name evidence="2" type="ORF">HPBE_LOCUS11916</name>
</gene>
<keyword evidence="3" id="KW-1185">Reference proteome</keyword>
<sequence length="209" mass="23149">MTEEIEEYHSSDDEDYVPEDIVEDLDCSSGDEVDEVKETDVLLTTKRKRAGKDAAFPSPPKPIAAETSDDRDDAEAAFLALMTAKDPILGKTRIEIETDALPSLSCGFPEAIASTSSSDTKPEDKPEITDGETTVVTEVFDFAGDEVKVQRVVSTEEAKEIEAREKRKENEKSKKPAQKMFLGDVDERLHTFRTEMTVGSTMRECIGPH</sequence>
<dbReference type="OrthoDB" id="445677at2759"/>
<dbReference type="WBParaSite" id="HPBE_0001191501-mRNA-1">
    <property type="protein sequence ID" value="HPBE_0001191501-mRNA-1"/>
    <property type="gene ID" value="HPBE_0001191501"/>
</dbReference>
<accession>A0A3P8AGB6</accession>
<evidence type="ECO:0000256" key="1">
    <source>
        <dbReference type="SAM" id="MobiDB-lite"/>
    </source>
</evidence>
<feature type="region of interest" description="Disordered" evidence="1">
    <location>
        <begin position="48"/>
        <end position="71"/>
    </location>
</feature>
<feature type="region of interest" description="Disordered" evidence="1">
    <location>
        <begin position="105"/>
        <end position="131"/>
    </location>
</feature>
<evidence type="ECO:0000313" key="4">
    <source>
        <dbReference type="WBParaSite" id="HPBE_0001191501-mRNA-1"/>
    </source>
</evidence>
<reference evidence="4" key="2">
    <citation type="submission" date="2019-09" db="UniProtKB">
        <authorList>
            <consortium name="WormBaseParasite"/>
        </authorList>
    </citation>
    <scope>IDENTIFICATION</scope>
</reference>
<dbReference type="Proteomes" id="UP000050761">
    <property type="component" value="Unassembled WGS sequence"/>
</dbReference>
<dbReference type="AlphaFoldDB" id="A0A183FUM4"/>
<name>A0A183FUM4_HELPZ</name>
<evidence type="ECO:0000313" key="3">
    <source>
        <dbReference type="Proteomes" id="UP000050761"/>
    </source>
</evidence>
<accession>A0A183FUM4</accession>
<protein>
    <submittedName>
        <fullName evidence="2 4">Uncharacterized protein</fullName>
    </submittedName>
</protein>
<feature type="region of interest" description="Disordered" evidence="1">
    <location>
        <begin position="155"/>
        <end position="180"/>
    </location>
</feature>